<gene>
    <name evidence="1" type="ORF">MILVUS5_LOCUS6054</name>
</gene>
<reference evidence="1" key="1">
    <citation type="submission" date="2023-10" db="EMBL/GenBank/DDBJ databases">
        <authorList>
            <person name="Rodriguez Cubillos JULIANA M."/>
            <person name="De Vega J."/>
        </authorList>
    </citation>
    <scope>NUCLEOTIDE SEQUENCE</scope>
</reference>
<proteinExistence type="predicted"/>
<name>A0ACB0IT53_TRIPR</name>
<dbReference type="EMBL" id="CASHSV030000002">
    <property type="protein sequence ID" value="CAJ2635350.1"/>
    <property type="molecule type" value="Genomic_DNA"/>
</dbReference>
<protein>
    <submittedName>
        <fullName evidence="1">Uncharacterized protein</fullName>
    </submittedName>
</protein>
<evidence type="ECO:0000313" key="1">
    <source>
        <dbReference type="EMBL" id="CAJ2635350.1"/>
    </source>
</evidence>
<dbReference type="Proteomes" id="UP001177021">
    <property type="component" value="Unassembled WGS sequence"/>
</dbReference>
<keyword evidence="2" id="KW-1185">Reference proteome</keyword>
<organism evidence="1 2">
    <name type="scientific">Trifolium pratense</name>
    <name type="common">Red clover</name>
    <dbReference type="NCBI Taxonomy" id="57577"/>
    <lineage>
        <taxon>Eukaryota</taxon>
        <taxon>Viridiplantae</taxon>
        <taxon>Streptophyta</taxon>
        <taxon>Embryophyta</taxon>
        <taxon>Tracheophyta</taxon>
        <taxon>Spermatophyta</taxon>
        <taxon>Magnoliopsida</taxon>
        <taxon>eudicotyledons</taxon>
        <taxon>Gunneridae</taxon>
        <taxon>Pentapetalae</taxon>
        <taxon>rosids</taxon>
        <taxon>fabids</taxon>
        <taxon>Fabales</taxon>
        <taxon>Fabaceae</taxon>
        <taxon>Papilionoideae</taxon>
        <taxon>50 kb inversion clade</taxon>
        <taxon>NPAAA clade</taxon>
        <taxon>Hologalegina</taxon>
        <taxon>IRL clade</taxon>
        <taxon>Trifolieae</taxon>
        <taxon>Trifolium</taxon>
    </lineage>
</organism>
<sequence length="896" mass="100602">MVTRNASSSSGPMDPSLDASSPYFVHSSDGPNSVSVKPLLTGSNYHSWARSMRRALGGKMKFEFVDETFPVVTDKFDPSYRAWNRCNMLVHSWILNSVSDSIAQSLVFMENAIDVWNDLKERFSQGDLVRVSELMQEIYRLQQDSKFVTDFYSELKILWEELEIYMHVPQCTCRSQCSCEAMRKARQNHHTLYAIRFLTGLNANFDMVRSQILLLDPLPPMNRVFSMVLQFERQGNFAAIDESKVLINYSDSKRPPNKNSKASSSAPIKKHCTFCDKPNHTVADCFKKHGYPPHMQRNHGAYNASTEGGEASNTVEAPPAQPASSLSITQDQFDQLMQILQSSNINPSSGSTSSHQVNSSQSFGPSSNGRQGSVSFSSFCCHITQGSWILDSGASDHICGSLHWFDSYNQINPISIRLPTGHTSIARFSGTIKFSNHLVLHNVLFVPNFTLNLIYVSKMCKALGCTISFNGSLCLIQEKESLKTIGSAKQVPEGVTCDRSNQVCKLNKSLYGLKQASRKWYEKLSNLLVIEGYTQSNSDYSLFTKKMHNEFIAILVYVDDIIVAGTSLTEINRIKLILDNNFKIKDLGLLKYFLGLEVAHSTQGITISQRKYCLDLLEDTGLLASKPVSTPLDPSVKLHKDNGEPHIDITEYRRLIGRLLYLNTTRPDITLATQQLSQFLNAPTKTHYNAACRVLRYLKSNPGFGILFPRDSELQILGYADADWAGCVDTRQSTTGYCFFLGSSLISWKAKKQQTVARSSSEAEYRALSSATCELQWLLYLLNDLNITCTRPPVLYCDSQSAIHIASNPVFHERTKHLEIDCHLIREKLQKGILKLLPISTNEQVADFLTKPLSLPKFGYFISKLNMINIYHSSTYGRVLKSKEKVDDDMACSSSN</sequence>
<evidence type="ECO:0000313" key="2">
    <source>
        <dbReference type="Proteomes" id="UP001177021"/>
    </source>
</evidence>
<accession>A0ACB0IT53</accession>
<comment type="caution">
    <text evidence="1">The sequence shown here is derived from an EMBL/GenBank/DDBJ whole genome shotgun (WGS) entry which is preliminary data.</text>
</comment>